<organism evidence="2 3">
    <name type="scientific">Escherichia coli</name>
    <dbReference type="NCBI Taxonomy" id="562"/>
    <lineage>
        <taxon>Bacteria</taxon>
        <taxon>Pseudomonadati</taxon>
        <taxon>Pseudomonadota</taxon>
        <taxon>Gammaproteobacteria</taxon>
        <taxon>Enterobacterales</taxon>
        <taxon>Enterobacteriaceae</taxon>
        <taxon>Escherichia</taxon>
    </lineage>
</organism>
<accession>A0A377E267</accession>
<gene>
    <name evidence="2" type="primary">yadS_2</name>
    <name evidence="2" type="ORF">NCTC10429_04212</name>
</gene>
<evidence type="ECO:0000313" key="3">
    <source>
        <dbReference type="Proteomes" id="UP000254088"/>
    </source>
</evidence>
<dbReference type="Proteomes" id="UP000254088">
    <property type="component" value="Unassembled WGS sequence"/>
</dbReference>
<dbReference type="PANTHER" id="PTHR30506:SF3">
    <property type="entry name" value="UPF0126 INNER MEMBRANE PROTEIN YADS-RELATED"/>
    <property type="match status" value="1"/>
</dbReference>
<proteinExistence type="predicted"/>
<keyword evidence="1" id="KW-0812">Transmembrane</keyword>
<feature type="transmembrane region" description="Helical" evidence="1">
    <location>
        <begin position="32"/>
        <end position="48"/>
    </location>
</feature>
<dbReference type="AlphaFoldDB" id="A0A377E267"/>
<dbReference type="GO" id="GO:0005886">
    <property type="term" value="C:plasma membrane"/>
    <property type="evidence" value="ECO:0007669"/>
    <property type="project" value="TreeGrafter"/>
</dbReference>
<dbReference type="EMBL" id="UGEX01000002">
    <property type="protein sequence ID" value="STM57627.1"/>
    <property type="molecule type" value="Genomic_DNA"/>
</dbReference>
<name>A0A377E267_ECOLX</name>
<protein>
    <submittedName>
        <fullName evidence="2">Putative membrane protein YadS</fullName>
    </submittedName>
</protein>
<dbReference type="PANTHER" id="PTHR30506">
    <property type="entry name" value="INNER MEMBRANE PROTEIN"/>
    <property type="match status" value="1"/>
</dbReference>
<keyword evidence="1" id="KW-0472">Membrane</keyword>
<sequence>MILRTEIYATACIIGGIVHATAYYTFSVPLETASMMGMVVTLLIRLAAIRWHLKLPTFALDENGR</sequence>
<feature type="transmembrane region" description="Helical" evidence="1">
    <location>
        <begin position="7"/>
        <end position="26"/>
    </location>
</feature>
<evidence type="ECO:0000313" key="2">
    <source>
        <dbReference type="EMBL" id="STM57627.1"/>
    </source>
</evidence>
<reference evidence="2 3" key="1">
    <citation type="submission" date="2018-06" db="EMBL/GenBank/DDBJ databases">
        <authorList>
            <consortium name="Pathogen Informatics"/>
            <person name="Doyle S."/>
        </authorList>
    </citation>
    <scope>NUCLEOTIDE SEQUENCE [LARGE SCALE GENOMIC DNA]</scope>
    <source>
        <strain evidence="2 3">NCTC10429</strain>
    </source>
</reference>
<evidence type="ECO:0000256" key="1">
    <source>
        <dbReference type="SAM" id="Phobius"/>
    </source>
</evidence>
<keyword evidence="1" id="KW-1133">Transmembrane helix</keyword>